<keyword evidence="1" id="KW-0472">Membrane</keyword>
<dbReference type="Proteomes" id="UP000295710">
    <property type="component" value="Unassembled WGS sequence"/>
</dbReference>
<evidence type="ECO:0008006" key="4">
    <source>
        <dbReference type="Google" id="ProtNLM"/>
    </source>
</evidence>
<feature type="transmembrane region" description="Helical" evidence="1">
    <location>
        <begin position="7"/>
        <end position="27"/>
    </location>
</feature>
<dbReference type="AlphaFoldDB" id="A0A4R4FAL9"/>
<accession>A0A4R4FAL9</accession>
<dbReference type="EMBL" id="SMMX01000019">
    <property type="protein sequence ID" value="TDA20547.1"/>
    <property type="molecule type" value="Genomic_DNA"/>
</dbReference>
<dbReference type="Gene3D" id="2.120.10.60">
    <property type="entry name" value="Tricorn protease N-terminal domain"/>
    <property type="match status" value="1"/>
</dbReference>
<dbReference type="RefSeq" id="WP_132280411.1">
    <property type="nucleotide sequence ID" value="NZ_JAOBST010000074.1"/>
</dbReference>
<keyword evidence="1" id="KW-0812">Transmembrane</keyword>
<evidence type="ECO:0000313" key="2">
    <source>
        <dbReference type="EMBL" id="TDA20547.1"/>
    </source>
</evidence>
<name>A0A4R4FAL9_9FIRM</name>
<sequence>MNIKNRLINAGILLAVFITAVLIFSYFTNRRNDNMTADMGVTTYPQVSFSCNGFNVNLLSGYAKKMDIPAMRDTITPVDGQTLDLNIEAYGNKINRLKYTVYTLDGKDKLLEKKVKKAGKGVSLELAGENLLSEERVLEIVLSLDGGKSVYFYTRIVDSTNDNVAECLNYISDFHENALAKAEGTGIGTAIEPNEEGDNSTFQHVTIHSDYNQVTWGSLEPSVEGGERWYIKETNSTYTSVQLEYKVRCKGEENEEDVYKAKEFFRVRHIADAQKTYLLDYDRTMEQIFDPTKKVLSEKGVLLGITSHDVQYMVSDDGSTVSFVQADELWNYNKDTDELSLVFSFSDAENSDTRSLMAKHEVKLLASDDDGNVTFAVYGYMNRGEHEGEVGAAIYYYNIDQNSVEEKAFIASDKSYGTAVYELGRFVYYNVGKDMLYVVVEGNLYEVNVEKKGKVTKEVIVEGLQEGQYVVSDDGHMIAYQSNGNLTEATEIQVINFANGKKRKVTCEEGEVVRPLGFVNNDFVYGAARTADTGNTVSGETVVPLYKIEIQNSKSKVVKTYEQKDIYVLDAQFEENIITLSRVRKEGAAYTGTVDDYITNNEEKEESNIYPESYVTELKETQYRLTYADGISDKEPKVLKPKQVLFENPTAITFDDDSASDKCYVYGYGELQGIYEKAGAAIQKANEYNGVVVSSRQSYIWERGNRNLQHAIAGKDNEIQTIRDRLNAGDAPIDIMNDISKERGMDYTGCSAEELLYVINQDIPVIAMLNASSSIILTGYTESTISYIDTASGEKKNATYESIDEMTQGSGHAYIGYVK</sequence>
<comment type="caution">
    <text evidence="2">The sequence shown here is derived from an EMBL/GenBank/DDBJ whole genome shotgun (WGS) entry which is preliminary data.</text>
</comment>
<organism evidence="2 3">
    <name type="scientific">Extibacter muris</name>
    <dbReference type="NCBI Taxonomy" id="1796622"/>
    <lineage>
        <taxon>Bacteria</taxon>
        <taxon>Bacillati</taxon>
        <taxon>Bacillota</taxon>
        <taxon>Clostridia</taxon>
        <taxon>Lachnospirales</taxon>
        <taxon>Lachnospiraceae</taxon>
        <taxon>Extibacter</taxon>
    </lineage>
</organism>
<gene>
    <name evidence="2" type="ORF">E1963_16615</name>
</gene>
<dbReference type="SUPFAM" id="SSF82171">
    <property type="entry name" value="DPP6 N-terminal domain-like"/>
    <property type="match status" value="1"/>
</dbReference>
<evidence type="ECO:0000256" key="1">
    <source>
        <dbReference type="SAM" id="Phobius"/>
    </source>
</evidence>
<protein>
    <recommendedName>
        <fullName evidence="4">Peptidase C39-like domain-containing protein</fullName>
    </recommendedName>
</protein>
<keyword evidence="1" id="KW-1133">Transmembrane helix</keyword>
<evidence type="ECO:0000313" key="3">
    <source>
        <dbReference type="Proteomes" id="UP000295710"/>
    </source>
</evidence>
<reference evidence="2 3" key="1">
    <citation type="journal article" date="2016" name="Nat. Microbiol.">
        <title>The Mouse Intestinal Bacterial Collection (miBC) provides host-specific insight into cultured diversity and functional potential of the gut microbiota.</title>
        <authorList>
            <person name="Lagkouvardos I."/>
            <person name="Pukall R."/>
            <person name="Abt B."/>
            <person name="Foesel B.U."/>
            <person name="Meier-Kolthoff J.P."/>
            <person name="Kumar N."/>
            <person name="Bresciani A."/>
            <person name="Martinez I."/>
            <person name="Just S."/>
            <person name="Ziegler C."/>
            <person name="Brugiroux S."/>
            <person name="Garzetti D."/>
            <person name="Wenning M."/>
            <person name="Bui T.P."/>
            <person name="Wang J."/>
            <person name="Hugenholtz F."/>
            <person name="Plugge C.M."/>
            <person name="Peterson D.A."/>
            <person name="Hornef M.W."/>
            <person name="Baines J.F."/>
            <person name="Smidt H."/>
            <person name="Walter J."/>
            <person name="Kristiansen K."/>
            <person name="Nielsen H.B."/>
            <person name="Haller D."/>
            <person name="Overmann J."/>
            <person name="Stecher B."/>
            <person name="Clavel T."/>
        </authorList>
    </citation>
    <scope>NUCLEOTIDE SEQUENCE [LARGE SCALE GENOMIC DNA]</scope>
    <source>
        <strain evidence="2 3">DSM 28560</strain>
    </source>
</reference>
<keyword evidence="3" id="KW-1185">Reference proteome</keyword>
<proteinExistence type="predicted"/>